<feature type="compositionally biased region" description="Low complexity" evidence="1">
    <location>
        <begin position="23"/>
        <end position="33"/>
    </location>
</feature>
<dbReference type="AlphaFoldDB" id="A0A1X7V625"/>
<reference evidence="2" key="1">
    <citation type="submission" date="2017-05" db="UniProtKB">
        <authorList>
            <consortium name="EnsemblMetazoa"/>
        </authorList>
    </citation>
    <scope>IDENTIFICATION</scope>
</reference>
<proteinExistence type="predicted"/>
<evidence type="ECO:0000313" key="2">
    <source>
        <dbReference type="EnsemblMetazoa" id="Aqu2.1.35720_001"/>
    </source>
</evidence>
<sequence length="78" mass="9221">MAYRATLGYSPAELLMRRNLRTTLTRTKTQLKPRTPDEKTVKRNDKKLKESQRLSYNECHRAREQNSGALVWITDLDR</sequence>
<organism evidence="2">
    <name type="scientific">Amphimedon queenslandica</name>
    <name type="common">Sponge</name>
    <dbReference type="NCBI Taxonomy" id="400682"/>
    <lineage>
        <taxon>Eukaryota</taxon>
        <taxon>Metazoa</taxon>
        <taxon>Porifera</taxon>
        <taxon>Demospongiae</taxon>
        <taxon>Heteroscleromorpha</taxon>
        <taxon>Haplosclerida</taxon>
        <taxon>Niphatidae</taxon>
        <taxon>Amphimedon</taxon>
    </lineage>
</organism>
<protein>
    <submittedName>
        <fullName evidence="2">Uncharacterized protein</fullName>
    </submittedName>
</protein>
<feature type="region of interest" description="Disordered" evidence="1">
    <location>
        <begin position="23"/>
        <end position="52"/>
    </location>
</feature>
<dbReference type="EnsemblMetazoa" id="Aqu2.1.35720_001">
    <property type="protein sequence ID" value="Aqu2.1.35720_001"/>
    <property type="gene ID" value="Aqu2.1.35720"/>
</dbReference>
<name>A0A1X7V625_AMPQE</name>
<evidence type="ECO:0000256" key="1">
    <source>
        <dbReference type="SAM" id="MobiDB-lite"/>
    </source>
</evidence>
<dbReference type="InParanoid" id="A0A1X7V625"/>
<accession>A0A1X7V625</accession>
<feature type="compositionally biased region" description="Basic and acidic residues" evidence="1">
    <location>
        <begin position="34"/>
        <end position="52"/>
    </location>
</feature>